<sequence>MSKIQHTWAAVSAIPNPLKPSETIIFSSGNDRKLSVDRRTIGGTPGSNSDSRLKGLGVEVNLAESSQLVSTIYQDVVTVYGISNSSRTEDASKYELCMVSPIKALIKNIWGDESDARHLTGLDSVLPGTSLSVTYSYDRATSTETRVLIYQRVDRSITMYNFGSNQGAILRLHVSIDVVDFADSHTVSTFIGSAAYANEPSSLAAVVVPSQDGSLEGSRIVLYFIANSDRNFYLYFLACSVGDSKASQSLSNKPQQVGTGYPCMPSSQLGVSLDSAHKQTIIWARTAAGDLVSMPHPWVDLTSSDS</sequence>
<evidence type="ECO:0000313" key="2">
    <source>
        <dbReference type="Proteomes" id="UP000838763"/>
    </source>
</evidence>
<gene>
    <name evidence="1" type="ORF">PPNO1_LOCUS3308</name>
</gene>
<accession>A0A9P1GZ57</accession>
<dbReference type="Proteomes" id="UP000838763">
    <property type="component" value="Unassembled WGS sequence"/>
</dbReference>
<reference evidence="1" key="1">
    <citation type="submission" date="2022-11" db="EMBL/GenBank/DDBJ databases">
        <authorList>
            <person name="Scott C."/>
            <person name="Bruce N."/>
        </authorList>
    </citation>
    <scope>NUCLEOTIDE SEQUENCE</scope>
</reference>
<dbReference type="AlphaFoldDB" id="A0A9P1GZ57"/>
<name>A0A9P1GZ57_9PEZI</name>
<organism evidence="1 2">
    <name type="scientific">Parascedosporium putredinis</name>
    <dbReference type="NCBI Taxonomy" id="1442378"/>
    <lineage>
        <taxon>Eukaryota</taxon>
        <taxon>Fungi</taxon>
        <taxon>Dikarya</taxon>
        <taxon>Ascomycota</taxon>
        <taxon>Pezizomycotina</taxon>
        <taxon>Sordariomycetes</taxon>
        <taxon>Hypocreomycetidae</taxon>
        <taxon>Microascales</taxon>
        <taxon>Microascaceae</taxon>
        <taxon>Parascedosporium</taxon>
    </lineage>
</organism>
<protein>
    <submittedName>
        <fullName evidence="1">Uncharacterized protein</fullName>
    </submittedName>
</protein>
<keyword evidence="2" id="KW-1185">Reference proteome</keyword>
<evidence type="ECO:0000313" key="1">
    <source>
        <dbReference type="EMBL" id="CAI4213563.1"/>
    </source>
</evidence>
<comment type="caution">
    <text evidence="1">The sequence shown here is derived from an EMBL/GenBank/DDBJ whole genome shotgun (WGS) entry which is preliminary data.</text>
</comment>
<dbReference type="EMBL" id="CALLCH030000008">
    <property type="protein sequence ID" value="CAI4213563.1"/>
    <property type="molecule type" value="Genomic_DNA"/>
</dbReference>
<proteinExistence type="predicted"/>